<dbReference type="EMBL" id="CP023690">
    <property type="protein sequence ID" value="QEV58271.1"/>
    <property type="molecule type" value="Genomic_DNA"/>
</dbReference>
<feature type="chain" id="PRO_5044623035" evidence="1">
    <location>
        <begin position="31"/>
        <end position="209"/>
    </location>
</feature>
<dbReference type="KEGG" id="sspb:CP982_05735"/>
<proteinExistence type="predicted"/>
<dbReference type="OrthoDB" id="4260523at2"/>
<sequence>MKLRSLTAAGITLAVTCTTMGLGGAGIASASTTSAKNTKNTRACVQILQKGKSKPSKPTCYENYRAAIAAATNRGITDAPVNAREAATNKTFQARLARLGKAAPKGQAAATGETPYLLAQLFTEANFGGTALVYMGAQSCERDNGTDYQRPYVGDEFNDAISAVKTYSDCRANLHEDRDFQGANIGWLYGEWSYVGDAMNDRTSSIELG</sequence>
<evidence type="ECO:0000313" key="2">
    <source>
        <dbReference type="EMBL" id="MBB5101548.1"/>
    </source>
</evidence>
<reference evidence="3 4" key="1">
    <citation type="submission" date="2017-09" db="EMBL/GenBank/DDBJ databases">
        <authorList>
            <person name="Lee N."/>
            <person name="Cho B.-K."/>
        </authorList>
    </citation>
    <scope>NUCLEOTIDE SEQUENCE [LARGE SCALE GENOMIC DNA]</scope>
    <source>
        <strain evidence="3 4">ATCC 27465</strain>
    </source>
</reference>
<dbReference type="EMBL" id="JACHJD010000001">
    <property type="protein sequence ID" value="MBB5101548.1"/>
    <property type="molecule type" value="Genomic_DNA"/>
</dbReference>
<organism evidence="3 4">
    <name type="scientific">Streptomyces spectabilis</name>
    <dbReference type="NCBI Taxonomy" id="68270"/>
    <lineage>
        <taxon>Bacteria</taxon>
        <taxon>Bacillati</taxon>
        <taxon>Actinomycetota</taxon>
        <taxon>Actinomycetes</taxon>
        <taxon>Kitasatosporales</taxon>
        <taxon>Streptomycetaceae</taxon>
        <taxon>Streptomyces</taxon>
    </lineage>
</organism>
<accession>A0A5P2X1G4</accession>
<dbReference type="InterPro" id="IPR011024">
    <property type="entry name" value="G_crystallin-like"/>
</dbReference>
<evidence type="ECO:0000313" key="4">
    <source>
        <dbReference type="Proteomes" id="UP000326505"/>
    </source>
</evidence>
<dbReference type="Proteomes" id="UP000326505">
    <property type="component" value="Chromosome"/>
</dbReference>
<dbReference type="SUPFAM" id="SSF49695">
    <property type="entry name" value="gamma-Crystallin-like"/>
    <property type="match status" value="1"/>
</dbReference>
<reference evidence="2 5" key="2">
    <citation type="submission" date="2020-08" db="EMBL/GenBank/DDBJ databases">
        <title>Genomic Encyclopedia of Type Strains, Phase III (KMG-III): the genomes of soil and plant-associated and newly described type strains.</title>
        <authorList>
            <person name="Whitman W."/>
        </authorList>
    </citation>
    <scope>NUCLEOTIDE SEQUENCE [LARGE SCALE GENOMIC DNA]</scope>
    <source>
        <strain evidence="2 5">CECT 3146</strain>
    </source>
</reference>
<dbReference type="Proteomes" id="UP000549009">
    <property type="component" value="Unassembled WGS sequence"/>
</dbReference>
<evidence type="ECO:0000313" key="5">
    <source>
        <dbReference type="Proteomes" id="UP000549009"/>
    </source>
</evidence>
<dbReference type="RefSeq" id="WP_150509474.1">
    <property type="nucleotide sequence ID" value="NZ_BMSQ01000003.1"/>
</dbReference>
<gene>
    <name evidence="3" type="ORF">CP982_05735</name>
    <name evidence="2" type="ORF">FHS40_000601</name>
</gene>
<feature type="signal peptide" evidence="1">
    <location>
        <begin position="1"/>
        <end position="30"/>
    </location>
</feature>
<dbReference type="AlphaFoldDB" id="A0A5P2X1G4"/>
<keyword evidence="5" id="KW-1185">Reference proteome</keyword>
<evidence type="ECO:0000256" key="1">
    <source>
        <dbReference type="SAM" id="SignalP"/>
    </source>
</evidence>
<protein>
    <submittedName>
        <fullName evidence="3">Uncharacterized protein</fullName>
    </submittedName>
</protein>
<keyword evidence="1" id="KW-0732">Signal</keyword>
<evidence type="ECO:0000313" key="3">
    <source>
        <dbReference type="EMBL" id="QEV58271.1"/>
    </source>
</evidence>
<name>A0A5P2X1G4_STRST</name>
<dbReference type="Gene3D" id="2.60.20.10">
    <property type="entry name" value="Crystallins"/>
    <property type="match status" value="1"/>
</dbReference>